<proteinExistence type="predicted"/>
<evidence type="ECO:0000256" key="1">
    <source>
        <dbReference type="ARBA" id="ARBA00012943"/>
    </source>
</evidence>
<dbReference type="CDD" id="cd05304">
    <property type="entry name" value="Rubrum_tdh"/>
    <property type="match status" value="1"/>
</dbReference>
<reference evidence="9" key="1">
    <citation type="submission" date="2018-06" db="EMBL/GenBank/DDBJ databases">
        <authorList>
            <person name="Zhirakovskaya E."/>
        </authorList>
    </citation>
    <scope>NUCLEOTIDE SEQUENCE</scope>
</reference>
<dbReference type="PROSITE" id="PS00837">
    <property type="entry name" value="ALADH_PNT_2"/>
    <property type="match status" value="1"/>
</dbReference>
<dbReference type="GO" id="GO:0050661">
    <property type="term" value="F:NADP binding"/>
    <property type="evidence" value="ECO:0007669"/>
    <property type="project" value="TreeGrafter"/>
</dbReference>
<dbReference type="EMBL" id="UOEW01000042">
    <property type="protein sequence ID" value="VAW33775.1"/>
    <property type="molecule type" value="Genomic_DNA"/>
</dbReference>
<evidence type="ECO:0000313" key="9">
    <source>
        <dbReference type="EMBL" id="VAW33775.1"/>
    </source>
</evidence>
<dbReference type="Pfam" id="PF01262">
    <property type="entry name" value="AlaDh_PNT_C"/>
    <property type="match status" value="1"/>
</dbReference>
<evidence type="ECO:0000256" key="3">
    <source>
        <dbReference type="ARBA" id="ARBA00022857"/>
    </source>
</evidence>
<gene>
    <name evidence="9" type="ORF">MNBD_GAMMA01-2228</name>
</gene>
<dbReference type="GO" id="GO:0008750">
    <property type="term" value="F:proton-translocating NAD(P)+ transhydrogenase activity"/>
    <property type="evidence" value="ECO:0007669"/>
    <property type="project" value="UniProtKB-EC"/>
</dbReference>
<dbReference type="PANTHER" id="PTHR10160">
    <property type="entry name" value="NAD(P) TRANSHYDROGENASE"/>
    <property type="match status" value="1"/>
</dbReference>
<name>A0A3B0URS7_9ZZZZ</name>
<feature type="domain" description="Alanine dehydrogenase/pyridine nucleotide transhydrogenase NAD(H)-binding" evidence="7">
    <location>
        <begin position="148"/>
        <end position="310"/>
    </location>
</feature>
<evidence type="ECO:0000259" key="7">
    <source>
        <dbReference type="SMART" id="SM01002"/>
    </source>
</evidence>
<dbReference type="Gene3D" id="3.40.50.720">
    <property type="entry name" value="NAD(P)-binding Rossmann-like Domain"/>
    <property type="match status" value="2"/>
</dbReference>
<keyword evidence="9" id="KW-0560">Oxidoreductase</keyword>
<organism evidence="9">
    <name type="scientific">hydrothermal vent metagenome</name>
    <dbReference type="NCBI Taxonomy" id="652676"/>
    <lineage>
        <taxon>unclassified sequences</taxon>
        <taxon>metagenomes</taxon>
        <taxon>ecological metagenomes</taxon>
    </lineage>
</organism>
<dbReference type="InterPro" id="IPR008143">
    <property type="entry name" value="Ala_DH/PNT_CS2"/>
</dbReference>
<dbReference type="GO" id="GO:0005886">
    <property type="term" value="C:plasma membrane"/>
    <property type="evidence" value="ECO:0007669"/>
    <property type="project" value="TreeGrafter"/>
</dbReference>
<protein>
    <recommendedName>
        <fullName evidence="1">proton-translocating NAD(P)(+) transhydrogenase</fullName>
        <ecNumber evidence="1">7.1.1.1</ecNumber>
    </recommendedName>
</protein>
<dbReference type="SMART" id="SM01002">
    <property type="entry name" value="AlaDh_PNT_C"/>
    <property type="match status" value="1"/>
</dbReference>
<dbReference type="SUPFAM" id="SSF52283">
    <property type="entry name" value="Formate/glycerate dehydrogenase catalytic domain-like"/>
    <property type="match status" value="1"/>
</dbReference>
<dbReference type="GO" id="GO:0016491">
    <property type="term" value="F:oxidoreductase activity"/>
    <property type="evidence" value="ECO:0007669"/>
    <property type="project" value="UniProtKB-KW"/>
</dbReference>
<evidence type="ECO:0000256" key="2">
    <source>
        <dbReference type="ARBA" id="ARBA00022741"/>
    </source>
</evidence>
<dbReference type="InterPro" id="IPR007698">
    <property type="entry name" value="AlaDH/PNT_NAD(H)-bd"/>
</dbReference>
<dbReference type="InterPro" id="IPR007886">
    <property type="entry name" value="AlaDH/PNT_N"/>
</dbReference>
<evidence type="ECO:0000256" key="4">
    <source>
        <dbReference type="ARBA" id="ARBA00022967"/>
    </source>
</evidence>
<comment type="catalytic activity">
    <reaction evidence="6">
        <text>NAD(+) + NADPH + H(+)(in) = NADH + NADP(+) + H(+)(out)</text>
        <dbReference type="Rhea" id="RHEA:47992"/>
        <dbReference type="ChEBI" id="CHEBI:15378"/>
        <dbReference type="ChEBI" id="CHEBI:57540"/>
        <dbReference type="ChEBI" id="CHEBI:57783"/>
        <dbReference type="ChEBI" id="CHEBI:57945"/>
        <dbReference type="ChEBI" id="CHEBI:58349"/>
        <dbReference type="EC" id="7.1.1.1"/>
    </reaction>
</comment>
<dbReference type="EC" id="7.1.1.1" evidence="1"/>
<sequence length="375" mass="39731">MSITVGFISEVSKLEQRVALVPETTKKMIKAGWKVIMQAGAGADAGFMDSAYTDCQIVKDAKSVLSSADVFVCVTAPTANIIKQMKNDAIMVGMIAPFADKERFAIANKKNITIFSMELVPRTSRAQSMDALSSQASVAGYKAVLLAAVAAPRFLPMLTTAAGTIRPSQVLVIGAGVAGLQAIATAKRLGAMVMGYDVRPETVEQIQSLGAKFLDLGVQAVGEGGYARDLTDAEKQQQQDALSDYLKKVDILITTAAVPGRPAPRLITEIMAKNLKPGSVVVDLGAEGGGNVALTEAGKTVKQDGVTYIGPVNLAGSLGLHASEMYSRNVWNLLSLMNKDSKFAINWEDDILEGSNITKDGQIVHPMVKPNTAEK</sequence>
<dbReference type="PANTHER" id="PTHR10160:SF19">
    <property type="entry name" value="PROTON-TRANSLOCATING NAD(P)(+) TRANSHYDROGENASE"/>
    <property type="match status" value="1"/>
</dbReference>
<dbReference type="SMART" id="SM01003">
    <property type="entry name" value="AlaDh_PNT_N"/>
    <property type="match status" value="1"/>
</dbReference>
<evidence type="ECO:0000256" key="5">
    <source>
        <dbReference type="ARBA" id="ARBA00023027"/>
    </source>
</evidence>
<dbReference type="SUPFAM" id="SSF51735">
    <property type="entry name" value="NAD(P)-binding Rossmann-fold domains"/>
    <property type="match status" value="1"/>
</dbReference>
<accession>A0A3B0URS7</accession>
<feature type="domain" description="Alanine dehydrogenase/pyridine nucleotide transhydrogenase N-terminal" evidence="8">
    <location>
        <begin position="6"/>
        <end position="139"/>
    </location>
</feature>
<evidence type="ECO:0000256" key="6">
    <source>
        <dbReference type="ARBA" id="ARBA00048202"/>
    </source>
</evidence>
<keyword evidence="2" id="KW-0547">Nucleotide-binding</keyword>
<keyword evidence="3" id="KW-0521">NADP</keyword>
<keyword evidence="4" id="KW-1278">Translocase</keyword>
<dbReference type="GO" id="GO:0006740">
    <property type="term" value="P:NADPH regeneration"/>
    <property type="evidence" value="ECO:0007669"/>
    <property type="project" value="TreeGrafter"/>
</dbReference>
<dbReference type="Pfam" id="PF05222">
    <property type="entry name" value="AlaDh_PNT_N"/>
    <property type="match status" value="1"/>
</dbReference>
<dbReference type="InterPro" id="IPR036291">
    <property type="entry name" value="NAD(P)-bd_dom_sf"/>
</dbReference>
<dbReference type="AlphaFoldDB" id="A0A3B0URS7"/>
<keyword evidence="5" id="KW-0520">NAD</keyword>
<evidence type="ECO:0000259" key="8">
    <source>
        <dbReference type="SMART" id="SM01003"/>
    </source>
</evidence>